<comment type="caution">
    <text evidence="2">The sequence shown here is derived from an EMBL/GenBank/DDBJ whole genome shotgun (WGS) entry which is preliminary data.</text>
</comment>
<dbReference type="PANTHER" id="PTHR18640:SF5">
    <property type="entry name" value="SODIUM_BILE ACID COTRANSPORTER 7"/>
    <property type="match status" value="1"/>
</dbReference>
<reference evidence="2" key="1">
    <citation type="submission" date="2010-08" db="EMBL/GenBank/DDBJ databases">
        <authorList>
            <person name="Muzny D."/>
            <person name="Qin X."/>
            <person name="Buhay C."/>
            <person name="Dugan-Rocha S."/>
            <person name="Ding Y."/>
            <person name="Chen G."/>
            <person name="Hawes A."/>
            <person name="Holder M."/>
            <person name="Jhangiani S."/>
            <person name="Johnson A."/>
            <person name="Khan Z."/>
            <person name="Li Z."/>
            <person name="Liu W."/>
            <person name="Liu X."/>
            <person name="Perez L."/>
            <person name="Shen H."/>
            <person name="Wang Q."/>
            <person name="Watt J."/>
            <person name="Xi L."/>
            <person name="Xin Y."/>
            <person name="Zhou J."/>
            <person name="Deng J."/>
            <person name="Jiang H."/>
            <person name="Liu Y."/>
            <person name="Qu J."/>
            <person name="Song X.-Z."/>
            <person name="Zhang L."/>
            <person name="Villasana D."/>
            <person name="Johnson A."/>
            <person name="Liu J."/>
            <person name="Liyanage D."/>
            <person name="Lorensuhewa L."/>
            <person name="Robinson T."/>
            <person name="Song A."/>
            <person name="Song B.-B."/>
            <person name="Dinh H."/>
            <person name="Thornton R."/>
            <person name="Coyle M."/>
            <person name="Francisco L."/>
            <person name="Jackson L."/>
            <person name="Javaid M."/>
            <person name="Korchina V."/>
            <person name="Kovar C."/>
            <person name="Mata R."/>
            <person name="Mathew T."/>
            <person name="Ngo R."/>
            <person name="Nguyen L."/>
            <person name="Nguyen N."/>
            <person name="Okwuonu G."/>
            <person name="Ongeri F."/>
            <person name="Pham C."/>
            <person name="Simmons D."/>
            <person name="Wilczek-Boney K."/>
            <person name="Hale W."/>
            <person name="Jakkamsetti A."/>
            <person name="Pham P."/>
            <person name="Ruth R."/>
            <person name="San Lucas F."/>
            <person name="Warren J."/>
            <person name="Zhang J."/>
            <person name="Zhao Z."/>
            <person name="Zhou C."/>
            <person name="Zhu D."/>
            <person name="Lee S."/>
            <person name="Bess C."/>
            <person name="Blankenburg K."/>
            <person name="Forbes L."/>
            <person name="Fu Q."/>
            <person name="Gubbala S."/>
            <person name="Hirani K."/>
            <person name="Jayaseelan J.C."/>
            <person name="Lara F."/>
            <person name="Munidasa M."/>
            <person name="Palculict T."/>
            <person name="Patil S."/>
            <person name="Pu L.-L."/>
            <person name="Saada N."/>
            <person name="Tang L."/>
            <person name="Weissenberger G."/>
            <person name="Zhu Y."/>
            <person name="Hemphill L."/>
            <person name="Shang Y."/>
            <person name="Youmans B."/>
            <person name="Ayvaz T."/>
            <person name="Ross M."/>
            <person name="Santibanez J."/>
            <person name="Aqrawi P."/>
            <person name="Gross S."/>
            <person name="Joshi V."/>
            <person name="Fowler G."/>
            <person name="Nazareth L."/>
            <person name="Reid J."/>
            <person name="Worley K."/>
            <person name="Petrosino J."/>
            <person name="Highlander S."/>
            <person name="Gibbs R."/>
        </authorList>
    </citation>
    <scope>NUCLEOTIDE SEQUENCE [LARGE SCALE GENOMIC DNA]</scope>
    <source>
        <strain evidence="2">DSM 15272</strain>
    </source>
</reference>
<feature type="transmembrane region" description="Helical" evidence="1">
    <location>
        <begin position="226"/>
        <end position="249"/>
    </location>
</feature>
<dbReference type="OrthoDB" id="9792271at2"/>
<dbReference type="Gene3D" id="1.20.1530.20">
    <property type="match status" value="1"/>
</dbReference>
<keyword evidence="1" id="KW-0472">Membrane</keyword>
<organism evidence="2 3">
    <name type="scientific">Aeromicrobium marinum DSM 15272</name>
    <dbReference type="NCBI Taxonomy" id="585531"/>
    <lineage>
        <taxon>Bacteria</taxon>
        <taxon>Bacillati</taxon>
        <taxon>Actinomycetota</taxon>
        <taxon>Actinomycetes</taxon>
        <taxon>Propionibacteriales</taxon>
        <taxon>Nocardioidaceae</taxon>
        <taxon>Aeromicrobium</taxon>
    </lineage>
</organism>
<dbReference type="Pfam" id="PF13593">
    <property type="entry name" value="SBF_like"/>
    <property type="match status" value="1"/>
</dbReference>
<dbReference type="RefSeq" id="WP_007078926.1">
    <property type="nucleotide sequence ID" value="NZ_CM001024.1"/>
</dbReference>
<feature type="transmembrane region" description="Helical" evidence="1">
    <location>
        <begin position="162"/>
        <end position="180"/>
    </location>
</feature>
<dbReference type="Proteomes" id="UP000003111">
    <property type="component" value="Unassembled WGS sequence"/>
</dbReference>
<feature type="transmembrane region" description="Helical" evidence="1">
    <location>
        <begin position="127"/>
        <end position="150"/>
    </location>
</feature>
<feature type="transmembrane region" description="Helical" evidence="1">
    <location>
        <begin position="65"/>
        <end position="88"/>
    </location>
</feature>
<dbReference type="PANTHER" id="PTHR18640">
    <property type="entry name" value="SOLUTE CARRIER FAMILY 10 MEMBER 7"/>
    <property type="match status" value="1"/>
</dbReference>
<sequence length="318" mass="33505">MRLRLDPFILGLLATAAVATVVPAEGDALAVLRVVGTVAIGLLFFLYGARLSTPETLDGIRHWRLHLTILGTTFVVFPAVGLACGLWVPEVVGDDLYAGFLLLCLVPSTVQSAVAYTSIVRGNVSGAVVSASLSSMIGVVLTPVLVGVLLSGAGGATVDGGAVLSILAQLLAPFVLGQLLRPLIGRWVARHDPRLRLVDRGSILLVVFLAFSAGSNQGVWDELTAAELGLVVALCLGLLALMLSWTRAIGRWAGFDRGDRWAITFCGTQKSLATGLPMAAVLFADDRVALVILPLMLYHQAQLVVSAWLAARATPPRR</sequence>
<keyword evidence="3" id="KW-1185">Reference proteome</keyword>
<dbReference type="STRING" id="585531.HMPREF0063_11584"/>
<dbReference type="InterPro" id="IPR038770">
    <property type="entry name" value="Na+/solute_symporter_sf"/>
</dbReference>
<dbReference type="PIRSF" id="PIRSF026166">
    <property type="entry name" value="UCP026166"/>
    <property type="match status" value="1"/>
</dbReference>
<accession>E2SC25</accession>
<keyword evidence="1" id="KW-1133">Transmembrane helix</keyword>
<evidence type="ECO:0000313" key="3">
    <source>
        <dbReference type="Proteomes" id="UP000003111"/>
    </source>
</evidence>
<evidence type="ECO:0000256" key="1">
    <source>
        <dbReference type="SAM" id="Phobius"/>
    </source>
</evidence>
<dbReference type="eggNOG" id="COG0385">
    <property type="taxonomic scope" value="Bacteria"/>
</dbReference>
<feature type="transmembrane region" description="Helical" evidence="1">
    <location>
        <begin position="34"/>
        <end position="53"/>
    </location>
</feature>
<proteinExistence type="predicted"/>
<gene>
    <name evidence="2" type="ORF">HMPREF0063_11584</name>
</gene>
<feature type="transmembrane region" description="Helical" evidence="1">
    <location>
        <begin position="261"/>
        <end position="283"/>
    </location>
</feature>
<protein>
    <submittedName>
        <fullName evidence="2">Sodium bile acid symporter family protein</fullName>
    </submittedName>
</protein>
<dbReference type="HOGENOM" id="CLU_039013_1_0_11"/>
<name>E2SC25_9ACTN</name>
<dbReference type="GO" id="GO:0005886">
    <property type="term" value="C:plasma membrane"/>
    <property type="evidence" value="ECO:0007669"/>
    <property type="project" value="TreeGrafter"/>
</dbReference>
<feature type="transmembrane region" description="Helical" evidence="1">
    <location>
        <begin position="289"/>
        <end position="311"/>
    </location>
</feature>
<dbReference type="EMBL" id="ACLF03000005">
    <property type="protein sequence ID" value="EFQ83311.1"/>
    <property type="molecule type" value="Genomic_DNA"/>
</dbReference>
<dbReference type="InterPro" id="IPR016833">
    <property type="entry name" value="Put_Na-Bile_cotransptr"/>
</dbReference>
<feature type="transmembrane region" description="Helical" evidence="1">
    <location>
        <begin position="100"/>
        <end position="120"/>
    </location>
</feature>
<dbReference type="AlphaFoldDB" id="E2SC25"/>
<evidence type="ECO:0000313" key="2">
    <source>
        <dbReference type="EMBL" id="EFQ83311.1"/>
    </source>
</evidence>
<feature type="transmembrane region" description="Helical" evidence="1">
    <location>
        <begin position="201"/>
        <end position="220"/>
    </location>
</feature>
<keyword evidence="1" id="KW-0812">Transmembrane</keyword>